<proteinExistence type="predicted"/>
<dbReference type="EMBL" id="BLLF01007643">
    <property type="protein sequence ID" value="GFH33043.1"/>
    <property type="molecule type" value="Genomic_DNA"/>
</dbReference>
<sequence>MGTLLAAEVQEHSVFSIMLPILVVDTANNPQFTLAAGVRKVKRSQGQVVDLTADEELFEDSRQQAEEQRRGRHAIWGDDPAAGTRQNVPPHQLLRGKARRPVPAAHDAGASVIAGAISGLGMGLQVDSLASEVSTLRRRVDDYRQMVFKASNPEDQQEAREWLMGAEQDLLRAIQERDEARKPAARVGTSAALGVVAVAAPR</sequence>
<organism evidence="1 2">
    <name type="scientific">Haematococcus lacustris</name>
    <name type="common">Green alga</name>
    <name type="synonym">Haematococcus pluvialis</name>
    <dbReference type="NCBI Taxonomy" id="44745"/>
    <lineage>
        <taxon>Eukaryota</taxon>
        <taxon>Viridiplantae</taxon>
        <taxon>Chlorophyta</taxon>
        <taxon>core chlorophytes</taxon>
        <taxon>Chlorophyceae</taxon>
        <taxon>CS clade</taxon>
        <taxon>Chlamydomonadales</taxon>
        <taxon>Haematococcaceae</taxon>
        <taxon>Haematococcus</taxon>
    </lineage>
</organism>
<name>A0A6A0AL69_HAELA</name>
<feature type="non-terminal residue" evidence="1">
    <location>
        <position position="202"/>
    </location>
</feature>
<evidence type="ECO:0000313" key="1">
    <source>
        <dbReference type="EMBL" id="GFH33043.1"/>
    </source>
</evidence>
<reference evidence="1 2" key="1">
    <citation type="submission" date="2020-02" db="EMBL/GenBank/DDBJ databases">
        <title>Draft genome sequence of Haematococcus lacustris strain NIES-144.</title>
        <authorList>
            <person name="Morimoto D."/>
            <person name="Nakagawa S."/>
            <person name="Yoshida T."/>
            <person name="Sawayama S."/>
        </authorList>
    </citation>
    <scope>NUCLEOTIDE SEQUENCE [LARGE SCALE GENOMIC DNA]</scope>
    <source>
        <strain evidence="1 2">NIES-144</strain>
    </source>
</reference>
<gene>
    <name evidence="1" type="ORF">HaLaN_32354</name>
</gene>
<dbReference type="AlphaFoldDB" id="A0A6A0AL69"/>
<keyword evidence="2" id="KW-1185">Reference proteome</keyword>
<evidence type="ECO:0000313" key="2">
    <source>
        <dbReference type="Proteomes" id="UP000485058"/>
    </source>
</evidence>
<comment type="caution">
    <text evidence="1">The sequence shown here is derived from an EMBL/GenBank/DDBJ whole genome shotgun (WGS) entry which is preliminary data.</text>
</comment>
<protein>
    <submittedName>
        <fullName evidence="1">Uncharacterized protein</fullName>
    </submittedName>
</protein>
<feature type="non-terminal residue" evidence="1">
    <location>
        <position position="1"/>
    </location>
</feature>
<dbReference type="Proteomes" id="UP000485058">
    <property type="component" value="Unassembled WGS sequence"/>
</dbReference>
<accession>A0A6A0AL69</accession>